<dbReference type="RefSeq" id="WP_290265691.1">
    <property type="nucleotide sequence ID" value="NZ_JAUFQG010000006.1"/>
</dbReference>
<protein>
    <recommendedName>
        <fullName evidence="5">DUF883 domain-containing protein</fullName>
    </recommendedName>
</protein>
<feature type="region of interest" description="Disordered" evidence="1">
    <location>
        <begin position="1"/>
        <end position="30"/>
    </location>
</feature>
<evidence type="ECO:0000256" key="1">
    <source>
        <dbReference type="SAM" id="MobiDB-lite"/>
    </source>
</evidence>
<organism evidence="3 4">
    <name type="scientific">Simiduia curdlanivorans</name>
    <dbReference type="NCBI Taxonomy" id="1492769"/>
    <lineage>
        <taxon>Bacteria</taxon>
        <taxon>Pseudomonadati</taxon>
        <taxon>Pseudomonadota</taxon>
        <taxon>Gammaproteobacteria</taxon>
        <taxon>Cellvibrionales</taxon>
        <taxon>Cellvibrionaceae</taxon>
        <taxon>Simiduia</taxon>
    </lineage>
</organism>
<keyword evidence="2" id="KW-0812">Transmembrane</keyword>
<keyword evidence="4" id="KW-1185">Reference proteome</keyword>
<evidence type="ECO:0000313" key="4">
    <source>
        <dbReference type="Proteomes" id="UP001595840"/>
    </source>
</evidence>
<proteinExistence type="predicted"/>
<reference evidence="4" key="1">
    <citation type="journal article" date="2019" name="Int. J. Syst. Evol. Microbiol.">
        <title>The Global Catalogue of Microorganisms (GCM) 10K type strain sequencing project: providing services to taxonomists for standard genome sequencing and annotation.</title>
        <authorList>
            <consortium name="The Broad Institute Genomics Platform"/>
            <consortium name="The Broad Institute Genome Sequencing Center for Infectious Disease"/>
            <person name="Wu L."/>
            <person name="Ma J."/>
        </authorList>
    </citation>
    <scope>NUCLEOTIDE SEQUENCE [LARGE SCALE GENOMIC DNA]</scope>
    <source>
        <strain evidence="4">CECT 8570</strain>
    </source>
</reference>
<dbReference type="EMBL" id="JBHSCX010000005">
    <property type="protein sequence ID" value="MFC4362133.1"/>
    <property type="molecule type" value="Genomic_DNA"/>
</dbReference>
<evidence type="ECO:0008006" key="5">
    <source>
        <dbReference type="Google" id="ProtNLM"/>
    </source>
</evidence>
<evidence type="ECO:0000256" key="2">
    <source>
        <dbReference type="SAM" id="Phobius"/>
    </source>
</evidence>
<comment type="caution">
    <text evidence="3">The sequence shown here is derived from an EMBL/GenBank/DDBJ whole genome shotgun (WGS) entry which is preliminary data.</text>
</comment>
<keyword evidence="2" id="KW-0472">Membrane</keyword>
<feature type="compositionally biased region" description="Polar residues" evidence="1">
    <location>
        <begin position="1"/>
        <end position="15"/>
    </location>
</feature>
<gene>
    <name evidence="3" type="ORF">ACFOX3_07465</name>
</gene>
<evidence type="ECO:0000313" key="3">
    <source>
        <dbReference type="EMBL" id="MFC4362133.1"/>
    </source>
</evidence>
<keyword evidence="2" id="KW-1133">Transmembrane helix</keyword>
<dbReference type="Proteomes" id="UP001595840">
    <property type="component" value="Unassembled WGS sequence"/>
</dbReference>
<feature type="transmembrane region" description="Helical" evidence="2">
    <location>
        <begin position="83"/>
        <end position="100"/>
    </location>
</feature>
<accession>A0ABV8V4P5</accession>
<sequence length="103" mass="10583">MATSKATASSSNGSFGSPVADVAREQGHNAVDKLADQAAIAEQKVRSTAASSSETIGEKTEQAKKVANKAAADVQDFAKNNPWTTAGIAFATGALVSAFLRRK</sequence>
<name>A0ABV8V4P5_9GAMM</name>